<comment type="caution">
    <text evidence="1">The sequence shown here is derived from an EMBL/GenBank/DDBJ whole genome shotgun (WGS) entry which is preliminary data.</text>
</comment>
<dbReference type="AlphaFoldDB" id="A0A7W6GTA0"/>
<accession>A0A7W6GTA0</accession>
<gene>
    <name evidence="1" type="ORF">GGQ68_001308</name>
</gene>
<evidence type="ECO:0000313" key="1">
    <source>
        <dbReference type="EMBL" id="MBB3984979.1"/>
    </source>
</evidence>
<protein>
    <submittedName>
        <fullName evidence="1">Shikimate 5-dehydrogenase</fullName>
    </submittedName>
</protein>
<dbReference type="Proteomes" id="UP000541426">
    <property type="component" value="Unassembled WGS sequence"/>
</dbReference>
<sequence>MNLEQSPETGVDRGQTVLKLGLVGRGIQLSRTPAMHEAEAKAHGLTCRYDLLDTDADTKDDLAAILAQADADRMRQTFQSLAPTEGELV</sequence>
<proteinExistence type="predicted"/>
<dbReference type="InterPro" id="IPR046346">
    <property type="entry name" value="Aminoacid_DH-like_N_sf"/>
</dbReference>
<keyword evidence="2" id="KW-1185">Reference proteome</keyword>
<dbReference type="EMBL" id="JACIEJ010000003">
    <property type="protein sequence ID" value="MBB3984979.1"/>
    <property type="molecule type" value="Genomic_DNA"/>
</dbReference>
<reference evidence="1 2" key="1">
    <citation type="submission" date="2020-08" db="EMBL/GenBank/DDBJ databases">
        <title>Genomic Encyclopedia of Type Strains, Phase IV (KMG-IV): sequencing the most valuable type-strain genomes for metagenomic binning, comparative biology and taxonomic classification.</title>
        <authorList>
            <person name="Goeker M."/>
        </authorList>
    </citation>
    <scope>NUCLEOTIDE SEQUENCE [LARGE SCALE GENOMIC DNA]</scope>
    <source>
        <strain evidence="1 2">DSM 102235</strain>
    </source>
</reference>
<evidence type="ECO:0000313" key="2">
    <source>
        <dbReference type="Proteomes" id="UP000541426"/>
    </source>
</evidence>
<dbReference type="RefSeq" id="WP_183964163.1">
    <property type="nucleotide sequence ID" value="NZ_BAABBZ010000059.1"/>
</dbReference>
<dbReference type="Gene3D" id="3.40.50.10860">
    <property type="entry name" value="Leucine Dehydrogenase, chain A, domain 1"/>
    <property type="match status" value="1"/>
</dbReference>
<name>A0A7W6GTA0_9RHOB</name>
<organism evidence="1 2">
    <name type="scientific">Sagittula marina</name>
    <dbReference type="NCBI Taxonomy" id="943940"/>
    <lineage>
        <taxon>Bacteria</taxon>
        <taxon>Pseudomonadati</taxon>
        <taxon>Pseudomonadota</taxon>
        <taxon>Alphaproteobacteria</taxon>
        <taxon>Rhodobacterales</taxon>
        <taxon>Roseobacteraceae</taxon>
        <taxon>Sagittula</taxon>
    </lineage>
</organism>
<dbReference type="SUPFAM" id="SSF53223">
    <property type="entry name" value="Aminoacid dehydrogenase-like, N-terminal domain"/>
    <property type="match status" value="1"/>
</dbReference>
<dbReference type="GO" id="GO:0016491">
    <property type="term" value="F:oxidoreductase activity"/>
    <property type="evidence" value="ECO:0007669"/>
    <property type="project" value="UniProtKB-ARBA"/>
</dbReference>